<evidence type="ECO:0000313" key="2">
    <source>
        <dbReference type="Proteomes" id="UP001164539"/>
    </source>
</evidence>
<accession>A0ACC1XHC6</accession>
<sequence>MEAQGEQNTAPSYYSVLGVSVDASVEEIRRAYRKLAMRWHPDKWTKTPSLLGEAKIKFQQIQEAYSVLSDQRKRTLYDAGLYDPEEEEEEGFSDFVQEMLYLMAEARREKKSHSMEELQAMFTEMAQGFDSWPWFDTCPIDNLGCSETTQWNPNSTDNRKTYLGVPQAGWEMHGASGYCR</sequence>
<dbReference type="Proteomes" id="UP001164539">
    <property type="component" value="Chromosome 9"/>
</dbReference>
<comment type="caution">
    <text evidence="1">The sequence shown here is derived from an EMBL/GenBank/DDBJ whole genome shotgun (WGS) entry which is preliminary data.</text>
</comment>
<organism evidence="1 2">
    <name type="scientific">Melia azedarach</name>
    <name type="common">Chinaberry tree</name>
    <dbReference type="NCBI Taxonomy" id="155640"/>
    <lineage>
        <taxon>Eukaryota</taxon>
        <taxon>Viridiplantae</taxon>
        <taxon>Streptophyta</taxon>
        <taxon>Embryophyta</taxon>
        <taxon>Tracheophyta</taxon>
        <taxon>Spermatophyta</taxon>
        <taxon>Magnoliopsida</taxon>
        <taxon>eudicotyledons</taxon>
        <taxon>Gunneridae</taxon>
        <taxon>Pentapetalae</taxon>
        <taxon>rosids</taxon>
        <taxon>malvids</taxon>
        <taxon>Sapindales</taxon>
        <taxon>Meliaceae</taxon>
        <taxon>Melia</taxon>
    </lineage>
</organism>
<proteinExistence type="predicted"/>
<reference evidence="1 2" key="1">
    <citation type="journal article" date="2023" name="Science">
        <title>Complex scaffold remodeling in plant triterpene biosynthesis.</title>
        <authorList>
            <person name="De La Pena R."/>
            <person name="Hodgson H."/>
            <person name="Liu J.C."/>
            <person name="Stephenson M.J."/>
            <person name="Martin A.C."/>
            <person name="Owen C."/>
            <person name="Harkess A."/>
            <person name="Leebens-Mack J."/>
            <person name="Jimenez L.E."/>
            <person name="Osbourn A."/>
            <person name="Sattely E.S."/>
        </authorList>
    </citation>
    <scope>NUCLEOTIDE SEQUENCE [LARGE SCALE GENOMIC DNA]</scope>
    <source>
        <strain evidence="2">cv. JPN11</strain>
        <tissue evidence="1">Leaf</tissue>
    </source>
</reference>
<keyword evidence="2" id="KW-1185">Reference proteome</keyword>
<gene>
    <name evidence="1" type="ORF">OWV82_016039</name>
</gene>
<protein>
    <submittedName>
        <fullName evidence="1">Chaperone protein DnaJ-like</fullName>
    </submittedName>
</protein>
<evidence type="ECO:0000313" key="1">
    <source>
        <dbReference type="EMBL" id="KAJ4709770.1"/>
    </source>
</evidence>
<dbReference type="EMBL" id="CM051402">
    <property type="protein sequence ID" value="KAJ4709770.1"/>
    <property type="molecule type" value="Genomic_DNA"/>
</dbReference>
<name>A0ACC1XHC6_MELAZ</name>